<accession>A0A6L3ZIB9</accession>
<protein>
    <submittedName>
        <fullName evidence="3">Acyltransferase</fullName>
    </submittedName>
</protein>
<keyword evidence="2 3" id="KW-0808">Transferase</keyword>
<dbReference type="GO" id="GO:0005829">
    <property type="term" value="C:cytosol"/>
    <property type="evidence" value="ECO:0007669"/>
    <property type="project" value="TreeGrafter"/>
</dbReference>
<proteinExistence type="inferred from homology"/>
<dbReference type="InterPro" id="IPR011004">
    <property type="entry name" value="Trimer_LpxA-like_sf"/>
</dbReference>
<dbReference type="InterPro" id="IPR051159">
    <property type="entry name" value="Hexapeptide_acetyltransf"/>
</dbReference>
<evidence type="ECO:0000313" key="4">
    <source>
        <dbReference type="Proteomes" id="UP000484164"/>
    </source>
</evidence>
<dbReference type="EMBL" id="WBVQ01000001">
    <property type="protein sequence ID" value="KAB2817621.1"/>
    <property type="molecule type" value="Genomic_DNA"/>
</dbReference>
<gene>
    <name evidence="3" type="ORF">F8C82_04250</name>
</gene>
<dbReference type="OrthoDB" id="9812571at2"/>
<name>A0A6L3ZIB9_9FLAO</name>
<evidence type="ECO:0000313" key="3">
    <source>
        <dbReference type="EMBL" id="KAB2817621.1"/>
    </source>
</evidence>
<evidence type="ECO:0000256" key="1">
    <source>
        <dbReference type="ARBA" id="ARBA00007274"/>
    </source>
</evidence>
<reference evidence="3 4" key="1">
    <citation type="submission" date="2019-10" db="EMBL/GenBank/DDBJ databases">
        <title>Genome sequence of Phaeocystidibacter marisrubri JCM30614 (type strain).</title>
        <authorList>
            <person name="Bowman J.P."/>
        </authorList>
    </citation>
    <scope>NUCLEOTIDE SEQUENCE [LARGE SCALE GENOMIC DNA]</scope>
    <source>
        <strain evidence="3 4">JCM 30614</strain>
    </source>
</reference>
<sequence>MERPINSIYHQLRYILPLWFVQLITAWLPDNKFTIRFRGVLVSPFIGKCGKNFTLAGGVVINGPQGLNVGDNVYFARGTWINAKAGIYIEDNVLFGPNVVISSAQHVFKDGSFASGQNIYRPITIGEGSWLAANVTVKCGVKLGKGNLVASNSSVVSDTPDYYLVAGVPAQPVKPVSERDGEAFTGVIPKRS</sequence>
<dbReference type="Proteomes" id="UP000484164">
    <property type="component" value="Unassembled WGS sequence"/>
</dbReference>
<dbReference type="SUPFAM" id="SSF51161">
    <property type="entry name" value="Trimeric LpxA-like enzymes"/>
    <property type="match status" value="1"/>
</dbReference>
<dbReference type="GO" id="GO:0008374">
    <property type="term" value="F:O-acyltransferase activity"/>
    <property type="evidence" value="ECO:0007669"/>
    <property type="project" value="TreeGrafter"/>
</dbReference>
<organism evidence="3 4">
    <name type="scientific">Phaeocystidibacter marisrubri</name>
    <dbReference type="NCBI Taxonomy" id="1577780"/>
    <lineage>
        <taxon>Bacteria</taxon>
        <taxon>Pseudomonadati</taxon>
        <taxon>Bacteroidota</taxon>
        <taxon>Flavobacteriia</taxon>
        <taxon>Flavobacteriales</taxon>
        <taxon>Phaeocystidibacteraceae</taxon>
        <taxon>Phaeocystidibacter</taxon>
    </lineage>
</organism>
<keyword evidence="4" id="KW-1185">Reference proteome</keyword>
<dbReference type="Gene3D" id="2.160.10.10">
    <property type="entry name" value="Hexapeptide repeat proteins"/>
    <property type="match status" value="1"/>
</dbReference>
<dbReference type="CDD" id="cd04647">
    <property type="entry name" value="LbH_MAT_like"/>
    <property type="match status" value="1"/>
</dbReference>
<keyword evidence="3" id="KW-0012">Acyltransferase</keyword>
<dbReference type="AlphaFoldDB" id="A0A6L3ZIB9"/>
<dbReference type="PANTHER" id="PTHR23416">
    <property type="entry name" value="SIALIC ACID SYNTHASE-RELATED"/>
    <property type="match status" value="1"/>
</dbReference>
<dbReference type="PANTHER" id="PTHR23416:SF23">
    <property type="entry name" value="ACETYLTRANSFERASE C18B11.09C-RELATED"/>
    <property type="match status" value="1"/>
</dbReference>
<evidence type="ECO:0000256" key="2">
    <source>
        <dbReference type="ARBA" id="ARBA00022679"/>
    </source>
</evidence>
<comment type="similarity">
    <text evidence="1">Belongs to the transferase hexapeptide repeat family.</text>
</comment>
<comment type="caution">
    <text evidence="3">The sequence shown here is derived from an EMBL/GenBank/DDBJ whole genome shotgun (WGS) entry which is preliminary data.</text>
</comment>